<dbReference type="Pfam" id="PF03171">
    <property type="entry name" value="2OG-FeII_Oxy"/>
    <property type="match status" value="1"/>
</dbReference>
<dbReference type="GO" id="GO:0016491">
    <property type="term" value="F:oxidoreductase activity"/>
    <property type="evidence" value="ECO:0007669"/>
    <property type="project" value="UniProtKB-KW"/>
</dbReference>
<dbReference type="PROSITE" id="PS51471">
    <property type="entry name" value="FE2OG_OXY"/>
    <property type="match status" value="1"/>
</dbReference>
<dbReference type="Proteomes" id="UP000515151">
    <property type="component" value="Chromosome 4"/>
</dbReference>
<protein>
    <submittedName>
        <fullName evidence="8">Protein SRG1-like isoform X1</fullName>
    </submittedName>
</protein>
<feature type="domain" description="Fe2OG dioxygenase" evidence="6">
    <location>
        <begin position="235"/>
        <end position="335"/>
    </location>
</feature>
<dbReference type="Pfam" id="PF14226">
    <property type="entry name" value="DIOX_N"/>
    <property type="match status" value="1"/>
</dbReference>
<gene>
    <name evidence="8" type="primary">LOC116205393</name>
</gene>
<reference evidence="7" key="1">
    <citation type="journal article" date="2020" name="Plant Biotechnol. J.">
        <title>The pomegranate (Punica granatum L.) draft genome dissects genetic divergence between soft- and hard-seeded cultivars.</title>
        <authorList>
            <person name="Luo X."/>
            <person name="Li H."/>
            <person name="Wu Z."/>
            <person name="Yao W."/>
            <person name="Zhao P."/>
            <person name="Cao D."/>
            <person name="Yu H."/>
            <person name="Li K."/>
            <person name="Poudel K."/>
            <person name="Zhao D."/>
            <person name="Zhang F."/>
            <person name="Xia X."/>
            <person name="Chen L."/>
            <person name="Wang Q."/>
            <person name="Jing D."/>
            <person name="Cao S."/>
        </authorList>
    </citation>
    <scope>NUCLEOTIDE SEQUENCE [LARGE SCALE GENOMIC DNA]</scope>
    <source>
        <strain evidence="7">cv. Tunisia</strain>
    </source>
</reference>
<dbReference type="InterPro" id="IPR050295">
    <property type="entry name" value="Plant_2OG-oxidoreductases"/>
</dbReference>
<dbReference type="InterPro" id="IPR026992">
    <property type="entry name" value="DIOX_N"/>
</dbReference>
<dbReference type="AlphaFoldDB" id="A0A6P8DPK8"/>
<keyword evidence="3 5" id="KW-0560">Oxidoreductase</keyword>
<dbReference type="PANTHER" id="PTHR47991">
    <property type="entry name" value="OXOGLUTARATE/IRON-DEPENDENT DIOXYGENASE"/>
    <property type="match status" value="1"/>
</dbReference>
<keyword evidence="2 5" id="KW-0479">Metal-binding</keyword>
<dbReference type="InterPro" id="IPR044861">
    <property type="entry name" value="IPNS-like_FE2OG_OXY"/>
</dbReference>
<dbReference type="Gene3D" id="2.60.120.330">
    <property type="entry name" value="B-lactam Antibiotic, Isopenicillin N Synthase, Chain"/>
    <property type="match status" value="1"/>
</dbReference>
<keyword evidence="4 5" id="KW-0408">Iron</keyword>
<evidence type="ECO:0000256" key="5">
    <source>
        <dbReference type="RuleBase" id="RU003682"/>
    </source>
</evidence>
<dbReference type="InterPro" id="IPR027443">
    <property type="entry name" value="IPNS-like_sf"/>
</dbReference>
<accession>A0A6P8DPK8</accession>
<dbReference type="RefSeq" id="XP_031393853.1">
    <property type="nucleotide sequence ID" value="XM_031537993.1"/>
</dbReference>
<keyword evidence="7" id="KW-1185">Reference proteome</keyword>
<dbReference type="GeneID" id="116205393"/>
<organism evidence="7 8">
    <name type="scientific">Punica granatum</name>
    <name type="common">Pomegranate</name>
    <dbReference type="NCBI Taxonomy" id="22663"/>
    <lineage>
        <taxon>Eukaryota</taxon>
        <taxon>Viridiplantae</taxon>
        <taxon>Streptophyta</taxon>
        <taxon>Embryophyta</taxon>
        <taxon>Tracheophyta</taxon>
        <taxon>Spermatophyta</taxon>
        <taxon>Magnoliopsida</taxon>
        <taxon>eudicotyledons</taxon>
        <taxon>Gunneridae</taxon>
        <taxon>Pentapetalae</taxon>
        <taxon>rosids</taxon>
        <taxon>malvids</taxon>
        <taxon>Myrtales</taxon>
        <taxon>Lythraceae</taxon>
        <taxon>Punica</taxon>
    </lineage>
</organism>
<evidence type="ECO:0000256" key="1">
    <source>
        <dbReference type="ARBA" id="ARBA00008056"/>
    </source>
</evidence>
<sequence length="384" mass="43440">MAAETQVAILGTSLPVPWVQDLAKDKLGVVPERYVRTDQDPVIIPDSASLPQVPVINLQKLSSGDSIDSELQRLHHACKEWGFFQLINHGMSDSLLEDVKSGILEFFNLPMDQKKKFWQVPGELEGFGQAFVVSEQQKLEWADAFHMITLPTYLRKPHLFPKLPQPFRLRKIPQHNNKHKPRFPSQNFHESSLELRDTLETYSAETKNLAVRILNLMAKALGMEAKEIDDLFIDGWQGMRMNYYPPCPQPELVMGLNPHSDADALTLLLQVNEIEGLQIRKDGMWVPVKTLPNAFVVNIGDTMEMVSNGIYRSIEHRGTVNALKERISMATFYSPNMDAEIGPAPTLVTPESPARFRRISVAEHMKGCLSGELRGKAYLDTMRI</sequence>
<reference evidence="8" key="2">
    <citation type="submission" date="2025-08" db="UniProtKB">
        <authorList>
            <consortium name="RefSeq"/>
        </authorList>
    </citation>
    <scope>IDENTIFICATION</scope>
    <source>
        <tissue evidence="8">Leaf</tissue>
    </source>
</reference>
<evidence type="ECO:0000256" key="2">
    <source>
        <dbReference type="ARBA" id="ARBA00022723"/>
    </source>
</evidence>
<name>A0A6P8DPK8_PUNGR</name>
<dbReference type="OrthoDB" id="288590at2759"/>
<evidence type="ECO:0000259" key="6">
    <source>
        <dbReference type="PROSITE" id="PS51471"/>
    </source>
</evidence>
<evidence type="ECO:0000313" key="7">
    <source>
        <dbReference type="Proteomes" id="UP000515151"/>
    </source>
</evidence>
<evidence type="ECO:0000256" key="4">
    <source>
        <dbReference type="ARBA" id="ARBA00023004"/>
    </source>
</evidence>
<dbReference type="InterPro" id="IPR005123">
    <property type="entry name" value="Oxoglu/Fe-dep_dioxygenase_dom"/>
</dbReference>
<evidence type="ECO:0000256" key="3">
    <source>
        <dbReference type="ARBA" id="ARBA00023002"/>
    </source>
</evidence>
<dbReference type="GO" id="GO:0046872">
    <property type="term" value="F:metal ion binding"/>
    <property type="evidence" value="ECO:0007669"/>
    <property type="project" value="UniProtKB-KW"/>
</dbReference>
<evidence type="ECO:0000313" key="8">
    <source>
        <dbReference type="RefSeq" id="XP_031393853.1"/>
    </source>
</evidence>
<dbReference type="FunFam" id="2.60.120.330:FF:000001">
    <property type="entry name" value="Protein SRG1"/>
    <property type="match status" value="1"/>
</dbReference>
<dbReference type="SUPFAM" id="SSF51197">
    <property type="entry name" value="Clavaminate synthase-like"/>
    <property type="match status" value="1"/>
</dbReference>
<comment type="similarity">
    <text evidence="1 5">Belongs to the iron/ascorbate-dependent oxidoreductase family.</text>
</comment>
<proteinExistence type="inferred from homology"/>